<dbReference type="PANTHER" id="PTHR43085">
    <property type="entry name" value="HEXOKINASE FAMILY MEMBER"/>
    <property type="match status" value="1"/>
</dbReference>
<name>A0A1B0ZGV2_9MICO</name>
<dbReference type="Gene3D" id="3.40.1190.20">
    <property type="match status" value="1"/>
</dbReference>
<dbReference type="CDD" id="cd01167">
    <property type="entry name" value="bac_FRK"/>
    <property type="match status" value="1"/>
</dbReference>
<evidence type="ECO:0000256" key="4">
    <source>
        <dbReference type="ARBA" id="ARBA00022777"/>
    </source>
</evidence>
<organism evidence="8 9">
    <name type="scientific">Dermabacter vaginalis</name>
    <dbReference type="NCBI Taxonomy" id="1630135"/>
    <lineage>
        <taxon>Bacteria</taxon>
        <taxon>Bacillati</taxon>
        <taxon>Actinomycetota</taxon>
        <taxon>Actinomycetes</taxon>
        <taxon>Micrococcales</taxon>
        <taxon>Dermabacteraceae</taxon>
        <taxon>Dermabacter</taxon>
    </lineage>
</organism>
<dbReference type="InterPro" id="IPR029056">
    <property type="entry name" value="Ribokinase-like"/>
</dbReference>
<keyword evidence="2 6" id="KW-0808">Transferase</keyword>
<evidence type="ECO:0000256" key="2">
    <source>
        <dbReference type="ARBA" id="ARBA00022679"/>
    </source>
</evidence>
<dbReference type="RefSeq" id="WP_082991047.1">
    <property type="nucleotide sequence ID" value="NZ_CP012117.1"/>
</dbReference>
<keyword evidence="5" id="KW-0067">ATP-binding</keyword>
<dbReference type="EMBL" id="CP012117">
    <property type="protein sequence ID" value="ANP27161.1"/>
    <property type="molecule type" value="Genomic_DNA"/>
</dbReference>
<dbReference type="PATRIC" id="fig|1630135.4.peg.604"/>
<evidence type="ECO:0000256" key="6">
    <source>
        <dbReference type="RuleBase" id="RU003704"/>
    </source>
</evidence>
<keyword evidence="4 6" id="KW-0418">Kinase</keyword>
<evidence type="ECO:0000256" key="5">
    <source>
        <dbReference type="ARBA" id="ARBA00022840"/>
    </source>
</evidence>
<sequence length="313" mass="32829">MSTYLTIGEALTDIVIRTDAPTAEFPGGSPMNVAVALGRLGHTSHLLTHIGDDERGRAIERHVEASNVSLTQGSIKPGTTTSTAAATIGEGGAATYEFDITWDPDPRDLPAKVEAVHTSSIAATLDPGADTLRTVVASLRESALISYDPNARPSLMGDPSLARKPIEENIALADIVKASDEDLEWLYETSDIDQAAQSWLRRGVKLAVITRGGQGATAFTARGRVDIPGVRVDVADTVGAGDTFSAGLLDALSRKGLLGAEGREKIATLEATEIEEILSHAALLASVTVSRAGANPPWARDIADRCTLSPAED</sequence>
<reference evidence="8 9" key="1">
    <citation type="submission" date="2015-06" db="EMBL/GenBank/DDBJ databases">
        <title>Investigation of pathophysiology for high-risk pregnancy and development of treatment modality based on it.</title>
        <authorList>
            <person name="Kim B.-C."/>
            <person name="Lim S."/>
        </authorList>
    </citation>
    <scope>NUCLEOTIDE SEQUENCE [LARGE SCALE GENOMIC DNA]</scope>
    <source>
        <strain evidence="8 9">AD1-86</strain>
    </source>
</reference>
<dbReference type="Proteomes" id="UP000092596">
    <property type="component" value="Chromosome"/>
</dbReference>
<dbReference type="AlphaFoldDB" id="A0A1B0ZGV2"/>
<dbReference type="InterPro" id="IPR002139">
    <property type="entry name" value="Ribo/fructo_kinase"/>
</dbReference>
<accession>A0A1B0ZGV2</accession>
<feature type="domain" description="Carbohydrate kinase PfkB" evidence="7">
    <location>
        <begin position="12"/>
        <end position="297"/>
    </location>
</feature>
<dbReference type="STRING" id="1630135.DAD186_06060"/>
<dbReference type="SUPFAM" id="SSF53613">
    <property type="entry name" value="Ribokinase-like"/>
    <property type="match status" value="1"/>
</dbReference>
<dbReference type="InterPro" id="IPR011611">
    <property type="entry name" value="PfkB_dom"/>
</dbReference>
<proteinExistence type="inferred from homology"/>
<protein>
    <recommendedName>
        <fullName evidence="7">Carbohydrate kinase PfkB domain-containing protein</fullName>
    </recommendedName>
</protein>
<evidence type="ECO:0000256" key="1">
    <source>
        <dbReference type="ARBA" id="ARBA00010688"/>
    </source>
</evidence>
<evidence type="ECO:0000259" key="7">
    <source>
        <dbReference type="Pfam" id="PF00294"/>
    </source>
</evidence>
<comment type="similarity">
    <text evidence="1 6">Belongs to the carbohydrate kinase PfkB family.</text>
</comment>
<gene>
    <name evidence="8" type="ORF">DAD186_06060</name>
</gene>
<dbReference type="GO" id="GO:0005524">
    <property type="term" value="F:ATP binding"/>
    <property type="evidence" value="ECO:0007669"/>
    <property type="project" value="UniProtKB-KW"/>
</dbReference>
<evidence type="ECO:0000256" key="3">
    <source>
        <dbReference type="ARBA" id="ARBA00022741"/>
    </source>
</evidence>
<dbReference type="InterPro" id="IPR050306">
    <property type="entry name" value="PfkB_Carbo_kinase"/>
</dbReference>
<evidence type="ECO:0000313" key="9">
    <source>
        <dbReference type="Proteomes" id="UP000092596"/>
    </source>
</evidence>
<dbReference type="PROSITE" id="PS00584">
    <property type="entry name" value="PFKB_KINASES_2"/>
    <property type="match status" value="1"/>
</dbReference>
<dbReference type="GO" id="GO:0008865">
    <property type="term" value="F:fructokinase activity"/>
    <property type="evidence" value="ECO:0007669"/>
    <property type="project" value="UniProtKB-ARBA"/>
</dbReference>
<keyword evidence="3" id="KW-0547">Nucleotide-binding</keyword>
<evidence type="ECO:0000313" key="8">
    <source>
        <dbReference type="EMBL" id="ANP27161.1"/>
    </source>
</evidence>
<dbReference type="Pfam" id="PF00294">
    <property type="entry name" value="PfkB"/>
    <property type="match status" value="1"/>
</dbReference>
<dbReference type="KEGG" id="dva:DAD186_06060"/>
<dbReference type="PROSITE" id="PS00583">
    <property type="entry name" value="PFKB_KINASES_1"/>
    <property type="match status" value="1"/>
</dbReference>
<dbReference type="InterPro" id="IPR002173">
    <property type="entry name" value="Carboh/pur_kinase_PfkB_CS"/>
</dbReference>
<dbReference type="GO" id="GO:0006000">
    <property type="term" value="P:fructose metabolic process"/>
    <property type="evidence" value="ECO:0007669"/>
    <property type="project" value="UniProtKB-ARBA"/>
</dbReference>
<dbReference type="PRINTS" id="PR00990">
    <property type="entry name" value="RIBOKINASE"/>
</dbReference>
<dbReference type="PANTHER" id="PTHR43085:SF1">
    <property type="entry name" value="PSEUDOURIDINE KINASE-RELATED"/>
    <property type="match status" value="1"/>
</dbReference>